<evidence type="ECO:0000259" key="3">
    <source>
        <dbReference type="Pfam" id="PF07685"/>
    </source>
</evidence>
<organism evidence="4 5">
    <name type="scientific">candidate division WWE3 bacterium</name>
    <dbReference type="NCBI Taxonomy" id="2053526"/>
    <lineage>
        <taxon>Bacteria</taxon>
        <taxon>Katanobacteria</taxon>
    </lineage>
</organism>
<proteinExistence type="inferred from homology"/>
<sequence>MKIVLAYFYPELLNLYGDNGNVEILSQRSFLRNIEVELLRISPDTRVDSMLMAHVNLVFMGGGPDSSQKSMYEDLLKNKGPYLKDYIEGEGTGLFICGSYQLLGHYYKAADGTILNGAGIFDLYTEHFGERKPRCIGNTVAELSSDILGDQIFKNVNKLGDTLVGFENHGGRTYLGAELRPLAKVLTGYGNNAEDNTEGAVFKNSYGTYFHGPLLARNPHFADYLIAKALKISGEELKALDDTLIHSAHTASKKLKQ</sequence>
<dbReference type="Proteomes" id="UP000265540">
    <property type="component" value="Unassembled WGS sequence"/>
</dbReference>
<keyword evidence="2" id="KW-0378">Hydrolase</keyword>
<dbReference type="UniPathway" id="UPA00219"/>
<dbReference type="HAMAP" id="MF_02213">
    <property type="entry name" value="Lipid_II_synth_GatD"/>
    <property type="match status" value="1"/>
</dbReference>
<dbReference type="GO" id="GO:0140282">
    <property type="term" value="F:carbon-nitrogen ligase activity on lipid II"/>
    <property type="evidence" value="ECO:0007669"/>
    <property type="project" value="UniProtKB-UniRule"/>
</dbReference>
<dbReference type="EMBL" id="QZJF01000017">
    <property type="protein sequence ID" value="RJR26876.1"/>
    <property type="molecule type" value="Genomic_DNA"/>
</dbReference>
<evidence type="ECO:0000256" key="2">
    <source>
        <dbReference type="HAMAP-Rule" id="MF_02213"/>
    </source>
</evidence>
<comment type="pathway">
    <text evidence="2">Cell wall biogenesis; peptidoglycan biosynthesis.</text>
</comment>
<keyword evidence="1 2" id="KW-0315">Glutamine amidotransferase</keyword>
<dbReference type="EC" id="6.3.5.13" evidence="2"/>
<protein>
    <recommendedName>
        <fullName evidence="2">Lipid II isoglutaminyl synthase (glutamine-hydrolyzing) subunit GatD</fullName>
        <ecNumber evidence="2">6.3.5.13</ecNumber>
    </recommendedName>
    <alternativeName>
        <fullName evidence="2">Lipid II isoglutaminyl synthase glutaminase subunit</fullName>
        <ecNumber evidence="2">3.5.1.2</ecNumber>
    </alternativeName>
</protein>
<dbReference type="CDD" id="cd01750">
    <property type="entry name" value="GATase1_CobQ"/>
    <property type="match status" value="1"/>
</dbReference>
<evidence type="ECO:0000313" key="4">
    <source>
        <dbReference type="EMBL" id="RJR26876.1"/>
    </source>
</evidence>
<evidence type="ECO:0000313" key="5">
    <source>
        <dbReference type="Proteomes" id="UP000265540"/>
    </source>
</evidence>
<dbReference type="InterPro" id="IPR043702">
    <property type="entry name" value="Lipid_II_synth_GatD"/>
</dbReference>
<feature type="active site" description="Nucleophile" evidence="2">
    <location>
        <position position="97"/>
    </location>
</feature>
<dbReference type="GO" id="GO:0009252">
    <property type="term" value="P:peptidoglycan biosynthetic process"/>
    <property type="evidence" value="ECO:0007669"/>
    <property type="project" value="UniProtKB-UniRule"/>
</dbReference>
<dbReference type="GO" id="GO:0004359">
    <property type="term" value="F:glutaminase activity"/>
    <property type="evidence" value="ECO:0007669"/>
    <property type="project" value="UniProtKB-UniRule"/>
</dbReference>
<evidence type="ECO:0000256" key="1">
    <source>
        <dbReference type="ARBA" id="ARBA00022962"/>
    </source>
</evidence>
<keyword evidence="2" id="KW-0436">Ligase</keyword>
<dbReference type="PROSITE" id="PS51274">
    <property type="entry name" value="GATASE_COBBQ"/>
    <property type="match status" value="1"/>
</dbReference>
<dbReference type="Pfam" id="PF07685">
    <property type="entry name" value="GATase_3"/>
    <property type="match status" value="1"/>
</dbReference>
<dbReference type="InterPro" id="IPR011698">
    <property type="entry name" value="GATase_3"/>
</dbReference>
<reference evidence="4 5" key="1">
    <citation type="journal article" date="2017" name="ISME J.">
        <title>Energy and carbon metabolisms in a deep terrestrial subsurface fluid microbial community.</title>
        <authorList>
            <person name="Momper L."/>
            <person name="Jungbluth S.P."/>
            <person name="Lee M.D."/>
            <person name="Amend J.P."/>
        </authorList>
    </citation>
    <scope>NUCLEOTIDE SEQUENCE [LARGE SCALE GENOMIC DNA]</scope>
    <source>
        <strain evidence="4">SURF_46</strain>
    </source>
</reference>
<keyword evidence="4" id="KW-0808">Transferase</keyword>
<accession>A0A3A4ZK00</accession>
<comment type="catalytic activity">
    <reaction evidence="2">
        <text>L-glutamine + H2O = L-glutamate + NH4(+)</text>
        <dbReference type="Rhea" id="RHEA:15889"/>
        <dbReference type="ChEBI" id="CHEBI:15377"/>
        <dbReference type="ChEBI" id="CHEBI:28938"/>
        <dbReference type="ChEBI" id="CHEBI:29985"/>
        <dbReference type="ChEBI" id="CHEBI:58359"/>
        <dbReference type="EC" id="3.5.1.2"/>
    </reaction>
</comment>
<name>A0A3A4ZK00_UNCKA</name>
<feature type="binding site" evidence="2">
    <location>
        <position position="134"/>
    </location>
    <ligand>
        <name>substrate</name>
    </ligand>
</feature>
<dbReference type="SUPFAM" id="SSF52317">
    <property type="entry name" value="Class I glutamine amidotransferase-like"/>
    <property type="match status" value="1"/>
</dbReference>
<gene>
    <name evidence="2" type="primary">gatD</name>
    <name evidence="4" type="ORF">C4561_03820</name>
</gene>
<keyword evidence="2" id="KW-0133">Cell shape</keyword>
<dbReference type="InterPro" id="IPR029062">
    <property type="entry name" value="Class_I_gatase-like"/>
</dbReference>
<keyword evidence="2" id="KW-0961">Cell wall biogenesis/degradation</keyword>
<feature type="active site" evidence="2">
    <location>
        <position position="211"/>
    </location>
</feature>
<dbReference type="GO" id="GO:0009236">
    <property type="term" value="P:cobalamin biosynthetic process"/>
    <property type="evidence" value="ECO:0007669"/>
    <property type="project" value="InterPro"/>
</dbReference>
<feature type="domain" description="CobB/CobQ-like glutamine amidotransferase" evidence="3">
    <location>
        <begin position="6"/>
        <end position="218"/>
    </location>
</feature>
<keyword evidence="2" id="KW-0573">Peptidoglycan synthesis</keyword>
<dbReference type="GO" id="GO:0016740">
    <property type="term" value="F:transferase activity"/>
    <property type="evidence" value="ECO:0007669"/>
    <property type="project" value="UniProtKB-KW"/>
</dbReference>
<comment type="catalytic activity">
    <reaction evidence="2">
        <text>beta-D-GlcNAc-(1-&gt;4)-Mur2Ac(oyl-L-Ala-gamma-D-Glu-L-Lys-D-Ala-D-Ala)-di-trans,octa-cis-undecaprenyl diphosphate + L-glutamine + ATP + H2O = beta-D-GlcNAc-(1-&gt;4)-Mur2Ac(oyl-L-Ala-D-isoglutaminyl-L-Lys-D-Ala-D-Ala)-di-trans,octa-cis-undecaprenyl diphosphate + L-glutamate + ADP + phosphate + H(+)</text>
        <dbReference type="Rhea" id="RHEA:57928"/>
        <dbReference type="ChEBI" id="CHEBI:15377"/>
        <dbReference type="ChEBI" id="CHEBI:15378"/>
        <dbReference type="ChEBI" id="CHEBI:29985"/>
        <dbReference type="ChEBI" id="CHEBI:30616"/>
        <dbReference type="ChEBI" id="CHEBI:43474"/>
        <dbReference type="ChEBI" id="CHEBI:58359"/>
        <dbReference type="ChEBI" id="CHEBI:60033"/>
        <dbReference type="ChEBI" id="CHEBI:62233"/>
        <dbReference type="ChEBI" id="CHEBI:456216"/>
        <dbReference type="EC" id="6.3.5.13"/>
    </reaction>
</comment>
<dbReference type="EC" id="3.5.1.2" evidence="2"/>
<comment type="caution">
    <text evidence="4">The sequence shown here is derived from an EMBL/GenBank/DDBJ whole genome shotgun (WGS) entry which is preliminary data.</text>
</comment>
<dbReference type="PANTHER" id="PTHR21343">
    <property type="entry name" value="DETHIOBIOTIN SYNTHETASE"/>
    <property type="match status" value="1"/>
</dbReference>
<dbReference type="PANTHER" id="PTHR21343:SF9">
    <property type="entry name" value="LIPID II ISOGLUTAMINYL SYNTHASE (GLUTAMINE-HYDROLYZING) SUBUNIT GATD"/>
    <property type="match status" value="1"/>
</dbReference>
<dbReference type="GO" id="GO:0008360">
    <property type="term" value="P:regulation of cell shape"/>
    <property type="evidence" value="ECO:0007669"/>
    <property type="project" value="UniProtKB-KW"/>
</dbReference>
<comment type="subunit">
    <text evidence="2">Forms a heterodimer with MurT.</text>
</comment>
<dbReference type="AlphaFoldDB" id="A0A3A4ZK00"/>
<dbReference type="InterPro" id="IPR033949">
    <property type="entry name" value="CobQ_GATase1"/>
</dbReference>
<comment type="function">
    <text evidence="2">The lipid II isoglutaminyl synthase complex catalyzes the formation of alpha-D-isoglutamine in the cell wall lipid II stem peptide. The GatD subunit catalyzes the hydrolysis of glutamine to glutamate and ammonia. The resulting ammonia molecule is channeled to the active site of MurT.</text>
</comment>
<comment type="similarity">
    <text evidence="2">Belongs to the CobB/CobQ family. GatD subfamily.</text>
</comment>
<dbReference type="GO" id="GO:0071555">
    <property type="term" value="P:cell wall organization"/>
    <property type="evidence" value="ECO:0007669"/>
    <property type="project" value="UniProtKB-KW"/>
</dbReference>